<sequence length="581" mass="65356">MVSFERIVTHPATDMVAKEVIEQPNVNLESLKHVILNLFNAPAALFTALSTKPWYFDSGCCNHMSSITAHFSSMSPNNSFLDIYSVDGSLMNLCDLGLEVTFSAHGCRVQDPWTGQLLGIGCKDQFRMNLCIVCHVNLQSNQLYLFQVVILILLLLLISCILMFEFHLLHPPCGVPGTSDELYNASPHALTSFVEDDLHAGCKWVYKIKTRSDGSVEHYKACLVTKGFTQEYGIDYEETFAPVAHLTSVRSLFAIAAMRRWKLLQMDVKNAFLNGDLEEEVYMKPHLGLNHPPNKVCRLCRALYGLKQSPRAWYAKISATMSEFGFTSSPHDIGVEELKQSLNQKFEMKDLGVLSYFLGLEVASLDDGYLLSEVKYVSDLVSKAELNDGKSVSTPLEPNVKLTPMDDSSLSDLLCYRQLVVIFRIIRYVKGTLFHGLYFSVNSSPVLRAYFDADWVGDPSDHRSTTGYCLFLGNSLIPWWSKKQTISSCSSTEAEYRVLGDTTSELLSLRWLLKDMGIPQPCSTDLYCDNQNAMQIAHNDVFHERIKHIEVDCHFIRHHVAQGTVHLVFIGSVDQPVDLVT</sequence>
<dbReference type="CDD" id="cd09272">
    <property type="entry name" value="RNase_HI_RT_Ty1"/>
    <property type="match status" value="1"/>
</dbReference>
<gene>
    <name evidence="3" type="ORF">SLEP1_g36032</name>
</gene>
<organism evidence="3 4">
    <name type="scientific">Rubroshorea leprosula</name>
    <dbReference type="NCBI Taxonomy" id="152421"/>
    <lineage>
        <taxon>Eukaryota</taxon>
        <taxon>Viridiplantae</taxon>
        <taxon>Streptophyta</taxon>
        <taxon>Embryophyta</taxon>
        <taxon>Tracheophyta</taxon>
        <taxon>Spermatophyta</taxon>
        <taxon>Magnoliopsida</taxon>
        <taxon>eudicotyledons</taxon>
        <taxon>Gunneridae</taxon>
        <taxon>Pentapetalae</taxon>
        <taxon>rosids</taxon>
        <taxon>malvids</taxon>
        <taxon>Malvales</taxon>
        <taxon>Dipterocarpaceae</taxon>
        <taxon>Rubroshorea</taxon>
    </lineage>
</organism>
<proteinExistence type="predicted"/>
<keyword evidence="1" id="KW-0812">Transmembrane</keyword>
<evidence type="ECO:0000313" key="4">
    <source>
        <dbReference type="Proteomes" id="UP001054252"/>
    </source>
</evidence>
<comment type="caution">
    <text evidence="3">The sequence shown here is derived from an EMBL/GenBank/DDBJ whole genome shotgun (WGS) entry which is preliminary data.</text>
</comment>
<dbReference type="InterPro" id="IPR013103">
    <property type="entry name" value="RVT_2"/>
</dbReference>
<evidence type="ECO:0000256" key="1">
    <source>
        <dbReference type="SAM" id="Phobius"/>
    </source>
</evidence>
<keyword evidence="1" id="KW-1133">Transmembrane helix</keyword>
<dbReference type="Proteomes" id="UP001054252">
    <property type="component" value="Unassembled WGS sequence"/>
</dbReference>
<accession>A0AAV5KQM8</accession>
<feature type="domain" description="Reverse transcriptase Ty1/copia-type" evidence="2">
    <location>
        <begin position="335"/>
        <end position="397"/>
    </location>
</feature>
<protein>
    <recommendedName>
        <fullName evidence="2">Reverse transcriptase Ty1/copia-type domain-containing protein</fullName>
    </recommendedName>
</protein>
<keyword evidence="4" id="KW-1185">Reference proteome</keyword>
<feature type="transmembrane region" description="Helical" evidence="1">
    <location>
        <begin position="143"/>
        <end position="164"/>
    </location>
</feature>
<reference evidence="3 4" key="1">
    <citation type="journal article" date="2021" name="Commun. Biol.">
        <title>The genome of Shorea leprosula (Dipterocarpaceae) highlights the ecological relevance of drought in aseasonal tropical rainforests.</title>
        <authorList>
            <person name="Ng K.K.S."/>
            <person name="Kobayashi M.J."/>
            <person name="Fawcett J.A."/>
            <person name="Hatakeyama M."/>
            <person name="Paape T."/>
            <person name="Ng C.H."/>
            <person name="Ang C.C."/>
            <person name="Tnah L.H."/>
            <person name="Lee C.T."/>
            <person name="Nishiyama T."/>
            <person name="Sese J."/>
            <person name="O'Brien M.J."/>
            <person name="Copetti D."/>
            <person name="Mohd Noor M.I."/>
            <person name="Ong R.C."/>
            <person name="Putra M."/>
            <person name="Sireger I.Z."/>
            <person name="Indrioko S."/>
            <person name="Kosugi Y."/>
            <person name="Izuno A."/>
            <person name="Isagi Y."/>
            <person name="Lee S.L."/>
            <person name="Shimizu K.K."/>
        </authorList>
    </citation>
    <scope>NUCLEOTIDE SEQUENCE [LARGE SCALE GENOMIC DNA]</scope>
    <source>
        <strain evidence="3">214</strain>
    </source>
</reference>
<dbReference type="Pfam" id="PF07727">
    <property type="entry name" value="RVT_2"/>
    <property type="match status" value="2"/>
</dbReference>
<dbReference type="InterPro" id="IPR043502">
    <property type="entry name" value="DNA/RNA_pol_sf"/>
</dbReference>
<feature type="domain" description="Reverse transcriptase Ty1/copia-type" evidence="2">
    <location>
        <begin position="199"/>
        <end position="334"/>
    </location>
</feature>
<dbReference type="AlphaFoldDB" id="A0AAV5KQM8"/>
<dbReference type="SUPFAM" id="SSF56672">
    <property type="entry name" value="DNA/RNA polymerases"/>
    <property type="match status" value="1"/>
</dbReference>
<dbReference type="PANTHER" id="PTHR11439">
    <property type="entry name" value="GAG-POL-RELATED RETROTRANSPOSON"/>
    <property type="match status" value="1"/>
</dbReference>
<dbReference type="EMBL" id="BPVZ01000073">
    <property type="protein sequence ID" value="GKV26797.1"/>
    <property type="molecule type" value="Genomic_DNA"/>
</dbReference>
<evidence type="ECO:0000313" key="3">
    <source>
        <dbReference type="EMBL" id="GKV26797.1"/>
    </source>
</evidence>
<name>A0AAV5KQM8_9ROSI</name>
<dbReference type="PANTHER" id="PTHR11439:SF461">
    <property type="entry name" value="OS10G0432200 PROTEIN"/>
    <property type="match status" value="1"/>
</dbReference>
<keyword evidence="1" id="KW-0472">Membrane</keyword>
<evidence type="ECO:0000259" key="2">
    <source>
        <dbReference type="Pfam" id="PF07727"/>
    </source>
</evidence>